<feature type="transmembrane region" description="Helical" evidence="1">
    <location>
        <begin position="64"/>
        <end position="81"/>
    </location>
</feature>
<accession>A0A0P1L072</accession>
<feature type="transmembrane region" description="Helical" evidence="1">
    <location>
        <begin position="111"/>
        <end position="132"/>
    </location>
</feature>
<dbReference type="EMBL" id="LN890537">
    <property type="protein sequence ID" value="CUS22355.1"/>
    <property type="molecule type" value="Genomic_DNA"/>
</dbReference>
<reference evidence="3" key="1">
    <citation type="submission" date="2015-10" db="EMBL/GenBank/DDBJ databases">
        <authorList>
            <person name="Devillers H."/>
        </authorList>
    </citation>
    <scope>NUCLEOTIDE SEQUENCE [LARGE SCALE GENOMIC DNA]</scope>
</reference>
<keyword evidence="1" id="KW-0812">Transmembrane</keyword>
<protein>
    <submittedName>
        <fullName evidence="2">LAQU0S05e03510g1_1</fullName>
    </submittedName>
</protein>
<keyword evidence="3" id="KW-1185">Reference proteome</keyword>
<dbReference type="Proteomes" id="UP000236544">
    <property type="component" value="Unassembled WGS sequence"/>
</dbReference>
<evidence type="ECO:0000313" key="3">
    <source>
        <dbReference type="Proteomes" id="UP000236544"/>
    </source>
</evidence>
<feature type="transmembrane region" description="Helical" evidence="1">
    <location>
        <begin position="160"/>
        <end position="180"/>
    </location>
</feature>
<dbReference type="AlphaFoldDB" id="A0A0P1L072"/>
<feature type="transmembrane region" description="Helical" evidence="1">
    <location>
        <begin position="87"/>
        <end position="104"/>
    </location>
</feature>
<keyword evidence="1" id="KW-0472">Membrane</keyword>
<evidence type="ECO:0000256" key="1">
    <source>
        <dbReference type="SAM" id="Phobius"/>
    </source>
</evidence>
<sequence length="204" mass="22320">MDGKHQTQITDGVRTADSIVPWTCDTKAGYDNYGKEYDVSSYTVGDSAIVKYQARGEETVTRDLMWMVLVVHLALLLLLLARTAPDTLVSGQVCLLLTVIFVFVRHRYTRMFSLLSTAVGVSGLGHSLLYTYQTYCAALDADALITLTGITELSNLRTRAVLLCVLLLCFCVVQLANLSLHLSHALCVDRKPGSASNGVSEWAV</sequence>
<gene>
    <name evidence="2" type="ORF">LAQU0_S05e03510g</name>
</gene>
<keyword evidence="1" id="KW-1133">Transmembrane helix</keyword>
<dbReference type="OrthoDB" id="4036609at2759"/>
<proteinExistence type="predicted"/>
<name>A0A0P1L072_9SACH</name>
<evidence type="ECO:0000313" key="2">
    <source>
        <dbReference type="EMBL" id="CUS22355.1"/>
    </source>
</evidence>
<organism evidence="2 3">
    <name type="scientific">Lachancea quebecensis</name>
    <dbReference type="NCBI Taxonomy" id="1654605"/>
    <lineage>
        <taxon>Eukaryota</taxon>
        <taxon>Fungi</taxon>
        <taxon>Dikarya</taxon>
        <taxon>Ascomycota</taxon>
        <taxon>Saccharomycotina</taxon>
        <taxon>Saccharomycetes</taxon>
        <taxon>Saccharomycetales</taxon>
        <taxon>Saccharomycetaceae</taxon>
        <taxon>Lachancea</taxon>
    </lineage>
</organism>